<organism evidence="2 3">
    <name type="scientific">Halanaerobium salsuginis</name>
    <dbReference type="NCBI Taxonomy" id="29563"/>
    <lineage>
        <taxon>Bacteria</taxon>
        <taxon>Bacillati</taxon>
        <taxon>Bacillota</taxon>
        <taxon>Clostridia</taxon>
        <taxon>Halanaerobiales</taxon>
        <taxon>Halanaerobiaceae</taxon>
        <taxon>Halanaerobium</taxon>
    </lineage>
</organism>
<evidence type="ECO:0008006" key="4">
    <source>
        <dbReference type="Google" id="ProtNLM"/>
    </source>
</evidence>
<feature type="signal peptide" evidence="1">
    <location>
        <begin position="1"/>
        <end position="24"/>
    </location>
</feature>
<dbReference type="Proteomes" id="UP000199006">
    <property type="component" value="Unassembled WGS sequence"/>
</dbReference>
<keyword evidence="3" id="KW-1185">Reference proteome</keyword>
<proteinExistence type="predicted"/>
<keyword evidence="1" id="KW-0732">Signal</keyword>
<dbReference type="RefSeq" id="WP_089861724.1">
    <property type="nucleotide sequence ID" value="NZ_FOTI01000021.1"/>
</dbReference>
<gene>
    <name evidence="2" type="ORF">SAMN02983006_01622</name>
</gene>
<reference evidence="2 3" key="1">
    <citation type="submission" date="2016-10" db="EMBL/GenBank/DDBJ databases">
        <authorList>
            <person name="de Groot N.N."/>
        </authorList>
    </citation>
    <scope>NUCLEOTIDE SEQUENCE [LARGE SCALE GENOMIC DNA]</scope>
    <source>
        <strain evidence="2 3">ATCC 51327</strain>
    </source>
</reference>
<dbReference type="AlphaFoldDB" id="A0A1I4J7C9"/>
<evidence type="ECO:0000256" key="1">
    <source>
        <dbReference type="SAM" id="SignalP"/>
    </source>
</evidence>
<dbReference type="EMBL" id="FOTI01000021">
    <property type="protein sequence ID" value="SFL62495.1"/>
    <property type="molecule type" value="Genomic_DNA"/>
</dbReference>
<feature type="chain" id="PRO_5011453353" description="Outer membrane protein (OmpH-like)" evidence="1">
    <location>
        <begin position="25"/>
        <end position="155"/>
    </location>
</feature>
<name>A0A1I4J7C9_9FIRM</name>
<evidence type="ECO:0000313" key="3">
    <source>
        <dbReference type="Proteomes" id="UP000199006"/>
    </source>
</evidence>
<protein>
    <recommendedName>
        <fullName evidence="4">Outer membrane protein (OmpH-like)</fullName>
    </recommendedName>
</protein>
<accession>A0A1I4J7C9</accession>
<evidence type="ECO:0000313" key="2">
    <source>
        <dbReference type="EMBL" id="SFL62495.1"/>
    </source>
</evidence>
<sequence>MFKKSRVIAVLLIVLILGSGAVFAQDVDSDMGNAPGADTEKAPVTAGRLALENVLQLHPETQDLYQKYTEDLAAIQESGAEDMDSQITELNQKYIASVTDKIQADLDQFTENQKLDVLLINDTIVSGNQEMDPAQLADVPELSSEFENYLIESNN</sequence>